<keyword evidence="1" id="KW-0614">Plasmid</keyword>
<gene>
    <name evidence="1" type="ordered locus">BCQ_PI150</name>
</gene>
<dbReference type="KEGG" id="bcq:BCQ_PI150"/>
<organism evidence="1 2">
    <name type="scientific">Bacillus cereus (strain Q1)</name>
    <dbReference type="NCBI Taxonomy" id="361100"/>
    <lineage>
        <taxon>Bacteria</taxon>
        <taxon>Bacillati</taxon>
        <taxon>Bacillota</taxon>
        <taxon>Bacilli</taxon>
        <taxon>Bacillales</taxon>
        <taxon>Bacillaceae</taxon>
        <taxon>Bacillus</taxon>
        <taxon>Bacillus cereus group</taxon>
    </lineage>
</organism>
<dbReference type="HOGENOM" id="CLU_3363136_0_0_9"/>
<dbReference type="Proteomes" id="UP000000441">
    <property type="component" value="Plasmid pBc239"/>
</dbReference>
<protein>
    <submittedName>
        <fullName evidence="1">Uncharacterized protein</fullName>
    </submittedName>
</protein>
<geneLocation type="plasmid" evidence="1 2">
    <name>pBc239</name>
</geneLocation>
<evidence type="ECO:0000313" key="2">
    <source>
        <dbReference type="Proteomes" id="UP000000441"/>
    </source>
</evidence>
<evidence type="ECO:0000313" key="1">
    <source>
        <dbReference type="EMBL" id="ACM15884.1"/>
    </source>
</evidence>
<dbReference type="EMBL" id="CP000228">
    <property type="protein sequence ID" value="ACM15884.1"/>
    <property type="molecule type" value="Genomic_DNA"/>
</dbReference>
<accession>B9J689</accession>
<proteinExistence type="predicted"/>
<sequence>MVELKFCSSLLLYKKGQNKKEGNIPFFFIFYGIVF</sequence>
<reference evidence="1 2" key="1">
    <citation type="journal article" date="2009" name="J. Bacteriol.">
        <title>Complete genome sequence of the extremophilic Bacillus cereus strain Q1 with industrial applications.</title>
        <authorList>
            <person name="Xiong Z."/>
            <person name="Jiang Y."/>
            <person name="Qi D."/>
            <person name="Lu H."/>
            <person name="Yang F."/>
            <person name="Yang J."/>
            <person name="Chen L."/>
            <person name="Sun L."/>
            <person name="Xu X."/>
            <person name="Xue Y."/>
            <person name="Zhu Y."/>
            <person name="Jin Q."/>
        </authorList>
    </citation>
    <scope>NUCLEOTIDE SEQUENCE [LARGE SCALE GENOMIC DNA]</scope>
    <source>
        <strain evidence="1 2">Q1</strain>
        <plasmid evidence="1 2">pBc239</plasmid>
    </source>
</reference>
<name>B9J689_BACCQ</name>
<dbReference type="AlphaFoldDB" id="B9J689"/>